<dbReference type="KEGG" id="nall:PP769_19310"/>
<evidence type="ECO:0000256" key="4">
    <source>
        <dbReference type="PROSITE-ProRule" id="PRU00433"/>
    </source>
</evidence>
<protein>
    <submittedName>
        <fullName evidence="6">C-type cytochrome</fullName>
    </submittedName>
</protein>
<evidence type="ECO:0000313" key="6">
    <source>
        <dbReference type="EMBL" id="WNM58092.1"/>
    </source>
</evidence>
<dbReference type="GO" id="GO:0046872">
    <property type="term" value="F:metal ion binding"/>
    <property type="evidence" value="ECO:0007669"/>
    <property type="project" value="UniProtKB-KW"/>
</dbReference>
<dbReference type="Pfam" id="PF13442">
    <property type="entry name" value="Cytochrome_CBB3"/>
    <property type="match status" value="1"/>
</dbReference>
<dbReference type="Proteomes" id="UP001302719">
    <property type="component" value="Chromosome"/>
</dbReference>
<evidence type="ECO:0000256" key="1">
    <source>
        <dbReference type="ARBA" id="ARBA00022617"/>
    </source>
</evidence>
<dbReference type="InterPro" id="IPR009056">
    <property type="entry name" value="Cyt_c-like_dom"/>
</dbReference>
<accession>A0AA96JS03</accession>
<evidence type="ECO:0000256" key="2">
    <source>
        <dbReference type="ARBA" id="ARBA00022723"/>
    </source>
</evidence>
<evidence type="ECO:0000259" key="5">
    <source>
        <dbReference type="PROSITE" id="PS51007"/>
    </source>
</evidence>
<name>A0AA96JS03_9BACT</name>
<evidence type="ECO:0000256" key="3">
    <source>
        <dbReference type="ARBA" id="ARBA00023004"/>
    </source>
</evidence>
<dbReference type="PROSITE" id="PS51007">
    <property type="entry name" value="CYTC"/>
    <property type="match status" value="1"/>
</dbReference>
<organism evidence="6 7">
    <name type="scientific">Candidatus Nitrospira allomarina</name>
    <dbReference type="NCBI Taxonomy" id="3020900"/>
    <lineage>
        <taxon>Bacteria</taxon>
        <taxon>Pseudomonadati</taxon>
        <taxon>Nitrospirota</taxon>
        <taxon>Nitrospiria</taxon>
        <taxon>Nitrospirales</taxon>
        <taxon>Nitrospiraceae</taxon>
        <taxon>Nitrospira</taxon>
    </lineage>
</organism>
<sequence>MILLVGWFGGCNLPEPPHTAESIPTVYADLHMPDGWWADKAIIDDGRQLYLGLNKSNVNCAQCHGKNGKPVITAAVSFLDVDKMKSYSDSQMLWRISEGVPYSTMGAFKDKLSQDEIWKVIAFVSSLGMDGLRYDPNSKSWIPNKVRPGGNL</sequence>
<keyword evidence="1 4" id="KW-0349">Heme</keyword>
<evidence type="ECO:0000313" key="7">
    <source>
        <dbReference type="Proteomes" id="UP001302719"/>
    </source>
</evidence>
<dbReference type="GO" id="GO:0020037">
    <property type="term" value="F:heme binding"/>
    <property type="evidence" value="ECO:0007669"/>
    <property type="project" value="InterPro"/>
</dbReference>
<reference evidence="6 7" key="1">
    <citation type="submission" date="2023-01" db="EMBL/GenBank/DDBJ databases">
        <title>Cultivation and genomic characterization of new, ubiquitous marine nitrite-oxidizing bacteria from the Nitrospirales.</title>
        <authorList>
            <person name="Mueller A.J."/>
            <person name="Daebeler A."/>
            <person name="Herbold C.W."/>
            <person name="Kirkegaard R.H."/>
            <person name="Daims H."/>
        </authorList>
    </citation>
    <scope>NUCLEOTIDE SEQUENCE [LARGE SCALE GENOMIC DNA]</scope>
    <source>
        <strain evidence="6 7">VA</strain>
    </source>
</reference>
<dbReference type="AlphaFoldDB" id="A0AA96JS03"/>
<dbReference type="GO" id="GO:0009055">
    <property type="term" value="F:electron transfer activity"/>
    <property type="evidence" value="ECO:0007669"/>
    <property type="project" value="InterPro"/>
</dbReference>
<dbReference type="EMBL" id="CP116967">
    <property type="protein sequence ID" value="WNM58092.1"/>
    <property type="molecule type" value="Genomic_DNA"/>
</dbReference>
<feature type="domain" description="Cytochrome c" evidence="5">
    <location>
        <begin position="41"/>
        <end position="128"/>
    </location>
</feature>
<keyword evidence="2 4" id="KW-0479">Metal-binding</keyword>
<dbReference type="InterPro" id="IPR036909">
    <property type="entry name" value="Cyt_c-like_dom_sf"/>
</dbReference>
<dbReference type="Gene3D" id="1.10.760.10">
    <property type="entry name" value="Cytochrome c-like domain"/>
    <property type="match status" value="1"/>
</dbReference>
<proteinExistence type="predicted"/>
<dbReference type="SUPFAM" id="SSF46626">
    <property type="entry name" value="Cytochrome c"/>
    <property type="match status" value="1"/>
</dbReference>
<dbReference type="RefSeq" id="WP_312643417.1">
    <property type="nucleotide sequence ID" value="NZ_CP116967.1"/>
</dbReference>
<keyword evidence="3 4" id="KW-0408">Iron</keyword>
<gene>
    <name evidence="6" type="ORF">PP769_19310</name>
</gene>
<keyword evidence="7" id="KW-1185">Reference proteome</keyword>